<sequence>MSDDRELQDVVQQQDTTDGGDRLEKLRSRMSYKLHPTYMVIRTHTINQSDDPTQPLIPQWSVPFEYRTPDMKTTHLGSRNCFFDRKHMLDSQEGQSALERHIQVEEERNQSLFQNPYLLYRVTGQNKISVWSCIALLILHLILSGLILLFDFLEIIFPNGYDFRMFGISSRKFNSLGSGAASSSSSIDSPLHASAGTRVGYFFAILAVTVLGIFCFITTMYSAPDQSTTAAATSADNNSSRSGRMKSFFTKHRDWILRLFTCYLICITLCILVTALFFLNIGLLSFVLLAVQYVLWSASHKTRERCMITYYTTTSF</sequence>
<keyword evidence="4" id="KW-1185">Reference proteome</keyword>
<proteinExistence type="predicted"/>
<dbReference type="RefSeq" id="XP_002669145.1">
    <property type="nucleotide sequence ID" value="XM_002669099.1"/>
</dbReference>
<reference evidence="3 4" key="1">
    <citation type="journal article" date="2010" name="Cell">
        <title>The genome of Naegleria gruberi illuminates early eukaryotic versatility.</title>
        <authorList>
            <person name="Fritz-Laylin L.K."/>
            <person name="Prochnik S.E."/>
            <person name="Ginger M.L."/>
            <person name="Dacks J.B."/>
            <person name="Carpenter M.L."/>
            <person name="Field M.C."/>
            <person name="Kuo A."/>
            <person name="Paredez A."/>
            <person name="Chapman J."/>
            <person name="Pham J."/>
            <person name="Shu S."/>
            <person name="Neupane R."/>
            <person name="Cipriano M."/>
            <person name="Mancuso J."/>
            <person name="Tu H."/>
            <person name="Salamov A."/>
            <person name="Lindquist E."/>
            <person name="Shapiro H."/>
            <person name="Lucas S."/>
            <person name="Grigoriev I.V."/>
            <person name="Cande W.Z."/>
            <person name="Fulton C."/>
            <person name="Rokhsar D.S."/>
            <person name="Dawson S.C."/>
        </authorList>
    </citation>
    <scope>NUCLEOTIDE SEQUENCE [LARGE SCALE GENOMIC DNA]</scope>
    <source>
        <strain evidence="3 4">NEG-M</strain>
    </source>
</reference>
<evidence type="ECO:0000256" key="1">
    <source>
        <dbReference type="SAM" id="MobiDB-lite"/>
    </source>
</evidence>
<feature type="region of interest" description="Disordered" evidence="1">
    <location>
        <begin position="1"/>
        <end position="20"/>
    </location>
</feature>
<dbReference type="Proteomes" id="UP000006671">
    <property type="component" value="Unassembled WGS sequence"/>
</dbReference>
<feature type="transmembrane region" description="Helical" evidence="2">
    <location>
        <begin position="128"/>
        <end position="150"/>
    </location>
</feature>
<organism evidence="4">
    <name type="scientific">Naegleria gruberi</name>
    <name type="common">Amoeba</name>
    <dbReference type="NCBI Taxonomy" id="5762"/>
    <lineage>
        <taxon>Eukaryota</taxon>
        <taxon>Discoba</taxon>
        <taxon>Heterolobosea</taxon>
        <taxon>Tetramitia</taxon>
        <taxon>Eutetramitia</taxon>
        <taxon>Vahlkampfiidae</taxon>
        <taxon>Naegleria</taxon>
    </lineage>
</organism>
<feature type="transmembrane region" description="Helical" evidence="2">
    <location>
        <begin position="199"/>
        <end position="217"/>
    </location>
</feature>
<keyword evidence="2" id="KW-0472">Membrane</keyword>
<dbReference type="AlphaFoldDB" id="D2W3D9"/>
<dbReference type="VEuPathDB" id="AmoebaDB:NAEGRDRAFT_75911"/>
<dbReference type="InParanoid" id="D2W3D9"/>
<evidence type="ECO:0000256" key="2">
    <source>
        <dbReference type="SAM" id="Phobius"/>
    </source>
</evidence>
<keyword evidence="2" id="KW-1133">Transmembrane helix</keyword>
<feature type="transmembrane region" description="Helical" evidence="2">
    <location>
        <begin position="255"/>
        <end position="275"/>
    </location>
</feature>
<dbReference type="OMA" id="IRTHTIN"/>
<gene>
    <name evidence="3" type="ORF">NAEGRDRAFT_75911</name>
</gene>
<name>D2W3D9_NAEGR</name>
<keyword evidence="2" id="KW-0812">Transmembrane</keyword>
<feature type="transmembrane region" description="Helical" evidence="2">
    <location>
        <begin position="281"/>
        <end position="298"/>
    </location>
</feature>
<dbReference type="EMBL" id="GG738931">
    <property type="protein sequence ID" value="EFC36401.1"/>
    <property type="molecule type" value="Genomic_DNA"/>
</dbReference>
<evidence type="ECO:0000313" key="3">
    <source>
        <dbReference type="EMBL" id="EFC36401.1"/>
    </source>
</evidence>
<accession>D2W3D9</accession>
<evidence type="ECO:0000313" key="4">
    <source>
        <dbReference type="Proteomes" id="UP000006671"/>
    </source>
</evidence>
<dbReference type="GeneID" id="8862314"/>
<dbReference type="KEGG" id="ngr:NAEGRDRAFT_75911"/>
<protein>
    <submittedName>
        <fullName evidence="3">Predicted protein</fullName>
    </submittedName>
</protein>
<dbReference type="OrthoDB" id="10256070at2759"/>